<reference evidence="4" key="1">
    <citation type="journal article" date="2019" name="Int. J. Syst. Evol. Microbiol.">
        <title>The Global Catalogue of Microorganisms (GCM) 10K type strain sequencing project: providing services to taxonomists for standard genome sequencing and annotation.</title>
        <authorList>
            <consortium name="The Broad Institute Genomics Platform"/>
            <consortium name="The Broad Institute Genome Sequencing Center for Infectious Disease"/>
            <person name="Wu L."/>
            <person name="Ma J."/>
        </authorList>
    </citation>
    <scope>NUCLEOTIDE SEQUENCE [LARGE SCALE GENOMIC DNA]</scope>
    <source>
        <strain evidence="4">JCM 12165</strain>
    </source>
</reference>
<evidence type="ECO:0000256" key="1">
    <source>
        <dbReference type="ARBA" id="ARBA00023002"/>
    </source>
</evidence>
<proteinExistence type="predicted"/>
<evidence type="ECO:0000313" key="4">
    <source>
        <dbReference type="Proteomes" id="UP001597145"/>
    </source>
</evidence>
<dbReference type="PANTHER" id="PTHR13914:SF0">
    <property type="entry name" value="PROLINE DEHYDROGENASE 1, MITOCHONDRIAL"/>
    <property type="match status" value="1"/>
</dbReference>
<dbReference type="InterPro" id="IPR002872">
    <property type="entry name" value="Proline_DH_dom"/>
</dbReference>
<dbReference type="InterPro" id="IPR015659">
    <property type="entry name" value="Proline_oxidase"/>
</dbReference>
<protein>
    <submittedName>
        <fullName evidence="3">Proline dehydrogenase family protein</fullName>
    </submittedName>
</protein>
<dbReference type="Pfam" id="PF01619">
    <property type="entry name" value="Pro_dh"/>
    <property type="match status" value="1"/>
</dbReference>
<evidence type="ECO:0000259" key="2">
    <source>
        <dbReference type="Pfam" id="PF01619"/>
    </source>
</evidence>
<accession>A0ABW4FKU2</accession>
<comment type="caution">
    <text evidence="3">The sequence shown here is derived from an EMBL/GenBank/DDBJ whole genome shotgun (WGS) entry which is preliminary data.</text>
</comment>
<gene>
    <name evidence="3" type="ORF">ACFSCY_12330</name>
</gene>
<dbReference type="InterPro" id="IPR029041">
    <property type="entry name" value="FAD-linked_oxidoreductase-like"/>
</dbReference>
<dbReference type="EMBL" id="JBHUCP010000007">
    <property type="protein sequence ID" value="MFD1530231.1"/>
    <property type="molecule type" value="Genomic_DNA"/>
</dbReference>
<feature type="domain" description="Proline dehydrogenase" evidence="2">
    <location>
        <begin position="50"/>
        <end position="289"/>
    </location>
</feature>
<dbReference type="PANTHER" id="PTHR13914">
    <property type="entry name" value="PROLINE OXIDASE"/>
    <property type="match status" value="1"/>
</dbReference>
<keyword evidence="1" id="KW-0560">Oxidoreductase</keyword>
<dbReference type="Proteomes" id="UP001597145">
    <property type="component" value="Unassembled WGS sequence"/>
</dbReference>
<name>A0ABW4FKU2_9PSEU</name>
<evidence type="ECO:0000313" key="3">
    <source>
        <dbReference type="EMBL" id="MFD1530231.1"/>
    </source>
</evidence>
<sequence>MNLDRAVLFRLATSARFERTLRAVPGGEQSAWRAASRYVAGTGATDAVRVAQGLAARGVGTSLDQFGEMVRDRATADAVAADYVRLGEGLAGQPESVWLSADLSHLGLDVDAARCADHLAAIAAALPLGRRIQVGAEDHTRTDAVLGCVLAAAGRGHADRLGATVQANLHRSPADADRLVAAGVQVRLVKGAYLEPAGLAHPHGEPTDVAYLRLAHRLAAAGADFSLATHDGVLREALLAALGPRPVEQLLGVRPDVPGELVERGVPVRVYVPFGANWFRYWMRRVAESRGA</sequence>
<organism evidence="3 4">
    <name type="scientific">Pseudonocardia aurantiaca</name>
    <dbReference type="NCBI Taxonomy" id="75290"/>
    <lineage>
        <taxon>Bacteria</taxon>
        <taxon>Bacillati</taxon>
        <taxon>Actinomycetota</taxon>
        <taxon>Actinomycetes</taxon>
        <taxon>Pseudonocardiales</taxon>
        <taxon>Pseudonocardiaceae</taxon>
        <taxon>Pseudonocardia</taxon>
    </lineage>
</organism>
<dbReference type="Gene3D" id="3.20.20.220">
    <property type="match status" value="1"/>
</dbReference>
<dbReference type="RefSeq" id="WP_343977080.1">
    <property type="nucleotide sequence ID" value="NZ_BAAAJG010000008.1"/>
</dbReference>
<dbReference type="SUPFAM" id="SSF51730">
    <property type="entry name" value="FAD-linked oxidoreductase"/>
    <property type="match status" value="1"/>
</dbReference>
<keyword evidence="4" id="KW-1185">Reference proteome</keyword>